<keyword evidence="3" id="KW-1185">Reference proteome</keyword>
<name>A0ABW1SNI5_9LACO</name>
<feature type="transmembrane region" description="Helical" evidence="1">
    <location>
        <begin position="42"/>
        <end position="62"/>
    </location>
</feature>
<keyword evidence="1" id="KW-1133">Transmembrane helix</keyword>
<feature type="transmembrane region" description="Helical" evidence="1">
    <location>
        <begin position="9"/>
        <end position="27"/>
    </location>
</feature>
<proteinExistence type="predicted"/>
<reference evidence="3" key="1">
    <citation type="journal article" date="2019" name="Int. J. Syst. Evol. Microbiol.">
        <title>The Global Catalogue of Microorganisms (GCM) 10K type strain sequencing project: providing services to taxonomists for standard genome sequencing and annotation.</title>
        <authorList>
            <consortium name="The Broad Institute Genomics Platform"/>
            <consortium name="The Broad Institute Genome Sequencing Center for Infectious Disease"/>
            <person name="Wu L."/>
            <person name="Ma J."/>
        </authorList>
    </citation>
    <scope>NUCLEOTIDE SEQUENCE [LARGE SCALE GENOMIC DNA]</scope>
    <source>
        <strain evidence="3">CCM 8905</strain>
    </source>
</reference>
<keyword evidence="1" id="KW-0472">Membrane</keyword>
<protein>
    <submittedName>
        <fullName evidence="2">Uncharacterized protein</fullName>
    </submittedName>
</protein>
<organism evidence="2 3">
    <name type="scientific">Levilactobacillus tongjiangensis</name>
    <dbReference type="NCBI Taxonomy" id="2486023"/>
    <lineage>
        <taxon>Bacteria</taxon>
        <taxon>Bacillati</taxon>
        <taxon>Bacillota</taxon>
        <taxon>Bacilli</taxon>
        <taxon>Lactobacillales</taxon>
        <taxon>Lactobacillaceae</taxon>
        <taxon>Levilactobacillus</taxon>
    </lineage>
</organism>
<evidence type="ECO:0000256" key="1">
    <source>
        <dbReference type="SAM" id="Phobius"/>
    </source>
</evidence>
<dbReference type="RefSeq" id="WP_125693436.1">
    <property type="nucleotide sequence ID" value="NZ_JBHSSK010000004.1"/>
</dbReference>
<keyword evidence="1" id="KW-0812">Transmembrane</keyword>
<sequence>MMKKAVTMVLKISASIITIYLGLWYYINADAELYTVQAVDRSYIWFDILLWLEVVLMALILINLWLGFQVSKKIANWCVIISFVVSILILLTAQALGSLIPLILLLALIVWILNFKLKEWH</sequence>
<feature type="transmembrane region" description="Helical" evidence="1">
    <location>
        <begin position="99"/>
        <end position="117"/>
    </location>
</feature>
<evidence type="ECO:0000313" key="3">
    <source>
        <dbReference type="Proteomes" id="UP001596254"/>
    </source>
</evidence>
<dbReference type="Proteomes" id="UP001596254">
    <property type="component" value="Unassembled WGS sequence"/>
</dbReference>
<comment type="caution">
    <text evidence="2">The sequence shown here is derived from an EMBL/GenBank/DDBJ whole genome shotgun (WGS) entry which is preliminary data.</text>
</comment>
<gene>
    <name evidence="2" type="ORF">ACFP1G_00885</name>
</gene>
<evidence type="ECO:0000313" key="2">
    <source>
        <dbReference type="EMBL" id="MFC6206049.1"/>
    </source>
</evidence>
<accession>A0ABW1SNI5</accession>
<dbReference type="EMBL" id="JBHSSK010000004">
    <property type="protein sequence ID" value="MFC6206049.1"/>
    <property type="molecule type" value="Genomic_DNA"/>
</dbReference>